<keyword evidence="2" id="KW-0433">Leucine-rich repeat</keyword>
<gene>
    <name evidence="10" type="ORF">Tsubulata_024674</name>
</gene>
<sequence length="759" mass="83258">MPPPSSISTRLIRLSPFTKPKDKIRQDSKGRENLWLELTLKAKKAGRKLKNRGNIAYYREKKRKRGHFFSHFEPSSGGMGFAVFLLLAMLVFMSKQALVSGAADGELRALMDMKAALDPEDKYLSSWTIDGNPCGGSFQGVACNEKGQVANISLQGKGLNGKLSPAIAGLKHLTGLYLHYNSLYGEVPGEIGNLTELSDLYLNMNNLSGEIPPEVGNMGNLQVLQLCYNQFTGSIPTQLGSLKKLNVLALQSNQLSGAIPASLGDLIVLMRLDLSFNRFFGSIPAKLADAPLLEVLDIRNNSFSGNVPLALKRLNDGFLYANNLGLCGSGFMSLKACNASGLNPSRPEAYGAGVTGVTTREIPLTADLRLPCNQTRCSSSSKSHPASVVFGTVVVTIALSAVAILIFTQYRRRKQKLATSGEISDSKLSTDQAKGVYRKNGSPLISLEYPNGWDPLADGRKFNGYEQEAFQNYKFNLEEVETATQYFSEVNLLGKSNFSATYRGILRDGSTVAIKSISKTSCKSEEAEFLKGLNVLTSLRHENLVRLRGFCCSRARGECFLIYDFVPNGNLLRYLDVKDGDGHVLEWSTRVSIVKGIAKGIAYLHSYKANKPALVHQNITAEKVLIDQRCNPLLADSGLQNLLTNDIVYSALKASAAMGYLAPEYTTTGRFTDKSDVYAFGVIVFQVLSGKRKVTNFVRLGAEACRFHDYIDPNLHGRFFEYEAAKLARIAWLCTHECPIERPSMEAVVHELGNFSSCL</sequence>
<evidence type="ECO:0000259" key="9">
    <source>
        <dbReference type="PROSITE" id="PS50011"/>
    </source>
</evidence>
<dbReference type="Pfam" id="PF00560">
    <property type="entry name" value="LRR_1"/>
    <property type="match status" value="2"/>
</dbReference>
<dbReference type="Gene3D" id="1.10.510.10">
    <property type="entry name" value="Transferase(Phosphotransferase) domain 1"/>
    <property type="match status" value="1"/>
</dbReference>
<keyword evidence="3 8" id="KW-0812">Transmembrane</keyword>
<dbReference type="Gene3D" id="3.30.200.20">
    <property type="entry name" value="Phosphorylase Kinase, domain 1"/>
    <property type="match status" value="1"/>
</dbReference>
<organism evidence="10 11">
    <name type="scientific">Turnera subulata</name>
    <dbReference type="NCBI Taxonomy" id="218843"/>
    <lineage>
        <taxon>Eukaryota</taxon>
        <taxon>Viridiplantae</taxon>
        <taxon>Streptophyta</taxon>
        <taxon>Embryophyta</taxon>
        <taxon>Tracheophyta</taxon>
        <taxon>Spermatophyta</taxon>
        <taxon>Magnoliopsida</taxon>
        <taxon>eudicotyledons</taxon>
        <taxon>Gunneridae</taxon>
        <taxon>Pentapetalae</taxon>
        <taxon>rosids</taxon>
        <taxon>fabids</taxon>
        <taxon>Malpighiales</taxon>
        <taxon>Passifloraceae</taxon>
        <taxon>Turnera</taxon>
    </lineage>
</organism>
<keyword evidence="4" id="KW-0732">Signal</keyword>
<dbReference type="Proteomes" id="UP001141552">
    <property type="component" value="Unassembled WGS sequence"/>
</dbReference>
<evidence type="ECO:0000313" key="11">
    <source>
        <dbReference type="Proteomes" id="UP001141552"/>
    </source>
</evidence>
<reference evidence="10" key="2">
    <citation type="journal article" date="2023" name="Plants (Basel)">
        <title>Annotation of the Turnera subulata (Passifloraceae) Draft Genome Reveals the S-Locus Evolved after the Divergence of Turneroideae from Passifloroideae in a Stepwise Manner.</title>
        <authorList>
            <person name="Henning P.M."/>
            <person name="Roalson E.H."/>
            <person name="Mir W."/>
            <person name="McCubbin A.G."/>
            <person name="Shore J.S."/>
        </authorList>
    </citation>
    <scope>NUCLEOTIDE SEQUENCE</scope>
    <source>
        <strain evidence="10">F60SS</strain>
    </source>
</reference>
<dbReference type="FunFam" id="3.30.200.20:FF:000371">
    <property type="entry name" value="Protein NSP-INTERACTING KINASE 2"/>
    <property type="match status" value="1"/>
</dbReference>
<dbReference type="SUPFAM" id="SSF56112">
    <property type="entry name" value="Protein kinase-like (PK-like)"/>
    <property type="match status" value="1"/>
</dbReference>
<dbReference type="GO" id="GO:0016020">
    <property type="term" value="C:membrane"/>
    <property type="evidence" value="ECO:0007669"/>
    <property type="project" value="UniProtKB-SubCell"/>
</dbReference>
<dbReference type="SUPFAM" id="SSF52058">
    <property type="entry name" value="L domain-like"/>
    <property type="match status" value="1"/>
</dbReference>
<evidence type="ECO:0000256" key="6">
    <source>
        <dbReference type="ARBA" id="ARBA00022989"/>
    </source>
</evidence>
<reference evidence="10" key="1">
    <citation type="submission" date="2022-02" db="EMBL/GenBank/DDBJ databases">
        <authorList>
            <person name="Henning P.M."/>
            <person name="McCubbin A.G."/>
            <person name="Shore J.S."/>
        </authorList>
    </citation>
    <scope>NUCLEOTIDE SEQUENCE</scope>
    <source>
        <strain evidence="10">F60SS</strain>
        <tissue evidence="10">Leaves</tissue>
    </source>
</reference>
<dbReference type="FunFam" id="1.10.510.10:FF:000513">
    <property type="entry name" value="Protein NSP-INTERACTING KINASE 2"/>
    <property type="match status" value="1"/>
</dbReference>
<evidence type="ECO:0000256" key="8">
    <source>
        <dbReference type="SAM" id="Phobius"/>
    </source>
</evidence>
<evidence type="ECO:0000256" key="4">
    <source>
        <dbReference type="ARBA" id="ARBA00022729"/>
    </source>
</evidence>
<evidence type="ECO:0000256" key="3">
    <source>
        <dbReference type="ARBA" id="ARBA00022692"/>
    </source>
</evidence>
<accession>A0A9Q0G5P0</accession>
<dbReference type="PANTHER" id="PTHR48007:SF65">
    <property type="entry name" value="OS01G0577600 PROTEIN"/>
    <property type="match status" value="1"/>
</dbReference>
<evidence type="ECO:0000256" key="7">
    <source>
        <dbReference type="ARBA" id="ARBA00023136"/>
    </source>
</evidence>
<dbReference type="Pfam" id="PF08263">
    <property type="entry name" value="LRRNT_2"/>
    <property type="match status" value="1"/>
</dbReference>
<dbReference type="InterPro" id="IPR032675">
    <property type="entry name" value="LRR_dom_sf"/>
</dbReference>
<dbReference type="InterPro" id="IPR046959">
    <property type="entry name" value="PRK1-6/SRF4-like"/>
</dbReference>
<comment type="caution">
    <text evidence="10">The sequence shown here is derived from an EMBL/GenBank/DDBJ whole genome shotgun (WGS) entry which is preliminary data.</text>
</comment>
<feature type="transmembrane region" description="Helical" evidence="8">
    <location>
        <begin position="68"/>
        <end position="93"/>
    </location>
</feature>
<dbReference type="AlphaFoldDB" id="A0A9Q0G5P0"/>
<dbReference type="InterPro" id="IPR013210">
    <property type="entry name" value="LRR_N_plant-typ"/>
</dbReference>
<protein>
    <recommendedName>
        <fullName evidence="9">Protein kinase domain-containing protein</fullName>
    </recommendedName>
</protein>
<keyword evidence="11" id="KW-1185">Reference proteome</keyword>
<dbReference type="FunFam" id="3.80.10.10:FF:000562">
    <property type="entry name" value="Protein NSP-INTERACTING KINASE 2"/>
    <property type="match status" value="1"/>
</dbReference>
<keyword evidence="5" id="KW-0677">Repeat</keyword>
<dbReference type="InterPro" id="IPR000719">
    <property type="entry name" value="Prot_kinase_dom"/>
</dbReference>
<dbReference type="Gene3D" id="3.80.10.10">
    <property type="entry name" value="Ribonuclease Inhibitor"/>
    <property type="match status" value="2"/>
</dbReference>
<dbReference type="Pfam" id="PF13855">
    <property type="entry name" value="LRR_8"/>
    <property type="match status" value="1"/>
</dbReference>
<evidence type="ECO:0000256" key="1">
    <source>
        <dbReference type="ARBA" id="ARBA00004167"/>
    </source>
</evidence>
<dbReference type="OrthoDB" id="676979at2759"/>
<evidence type="ECO:0000256" key="2">
    <source>
        <dbReference type="ARBA" id="ARBA00022614"/>
    </source>
</evidence>
<dbReference type="Pfam" id="PF07714">
    <property type="entry name" value="PK_Tyr_Ser-Thr"/>
    <property type="match status" value="1"/>
</dbReference>
<proteinExistence type="predicted"/>
<dbReference type="EMBL" id="JAKUCV010002068">
    <property type="protein sequence ID" value="KAJ4844038.1"/>
    <property type="molecule type" value="Genomic_DNA"/>
</dbReference>
<dbReference type="InterPro" id="IPR001611">
    <property type="entry name" value="Leu-rich_rpt"/>
</dbReference>
<evidence type="ECO:0000313" key="10">
    <source>
        <dbReference type="EMBL" id="KAJ4844038.1"/>
    </source>
</evidence>
<keyword evidence="7 8" id="KW-0472">Membrane</keyword>
<dbReference type="FunFam" id="3.80.10.10:FF:000129">
    <property type="entry name" value="Leucine-rich repeat receptor-like kinase"/>
    <property type="match status" value="1"/>
</dbReference>
<dbReference type="CDD" id="cd14066">
    <property type="entry name" value="STKc_IRAK"/>
    <property type="match status" value="1"/>
</dbReference>
<name>A0A9Q0G5P0_9ROSI</name>
<dbReference type="GO" id="GO:0004672">
    <property type="term" value="F:protein kinase activity"/>
    <property type="evidence" value="ECO:0007669"/>
    <property type="project" value="InterPro"/>
</dbReference>
<dbReference type="InterPro" id="IPR001245">
    <property type="entry name" value="Ser-Thr/Tyr_kinase_cat_dom"/>
</dbReference>
<evidence type="ECO:0000256" key="5">
    <source>
        <dbReference type="ARBA" id="ARBA00022737"/>
    </source>
</evidence>
<comment type="subcellular location">
    <subcellularLocation>
        <location evidence="1">Membrane</location>
        <topology evidence="1">Single-pass membrane protein</topology>
    </subcellularLocation>
</comment>
<feature type="transmembrane region" description="Helical" evidence="8">
    <location>
        <begin position="386"/>
        <end position="407"/>
    </location>
</feature>
<feature type="domain" description="Protein kinase" evidence="9">
    <location>
        <begin position="487"/>
        <end position="753"/>
    </location>
</feature>
<dbReference type="InterPro" id="IPR011009">
    <property type="entry name" value="Kinase-like_dom_sf"/>
</dbReference>
<dbReference type="PROSITE" id="PS50011">
    <property type="entry name" value="PROTEIN_KINASE_DOM"/>
    <property type="match status" value="1"/>
</dbReference>
<dbReference type="GO" id="GO:0005524">
    <property type="term" value="F:ATP binding"/>
    <property type="evidence" value="ECO:0007669"/>
    <property type="project" value="InterPro"/>
</dbReference>
<dbReference type="PANTHER" id="PTHR48007">
    <property type="entry name" value="LEUCINE-RICH REPEAT RECEPTOR-LIKE PROTEIN KINASE PXC1"/>
    <property type="match status" value="1"/>
</dbReference>
<keyword evidence="6 8" id="KW-1133">Transmembrane helix</keyword>